<name>A0AAW1IBP8_POPJA</name>
<gene>
    <name evidence="1" type="ORF">QE152_g36754</name>
</gene>
<proteinExistence type="predicted"/>
<accession>A0AAW1IBP8</accession>
<reference evidence="1 2" key="1">
    <citation type="journal article" date="2024" name="BMC Genomics">
        <title>De novo assembly and annotation of Popillia japonica's genome with initial clues to its potential as an invasive pest.</title>
        <authorList>
            <person name="Cucini C."/>
            <person name="Boschi S."/>
            <person name="Funari R."/>
            <person name="Cardaioli E."/>
            <person name="Iannotti N."/>
            <person name="Marturano G."/>
            <person name="Paoli F."/>
            <person name="Bruttini M."/>
            <person name="Carapelli A."/>
            <person name="Frati F."/>
            <person name="Nardi F."/>
        </authorList>
    </citation>
    <scope>NUCLEOTIDE SEQUENCE [LARGE SCALE GENOMIC DNA]</scope>
    <source>
        <strain evidence="1">DMR45628</strain>
    </source>
</reference>
<dbReference type="EMBL" id="JASPKY010000666">
    <property type="protein sequence ID" value="KAK9687035.1"/>
    <property type="molecule type" value="Genomic_DNA"/>
</dbReference>
<keyword evidence="2" id="KW-1185">Reference proteome</keyword>
<evidence type="ECO:0000313" key="1">
    <source>
        <dbReference type="EMBL" id="KAK9687035.1"/>
    </source>
</evidence>
<dbReference type="Proteomes" id="UP001458880">
    <property type="component" value="Unassembled WGS sequence"/>
</dbReference>
<evidence type="ECO:0000313" key="2">
    <source>
        <dbReference type="Proteomes" id="UP001458880"/>
    </source>
</evidence>
<organism evidence="1 2">
    <name type="scientific">Popillia japonica</name>
    <name type="common">Japanese beetle</name>
    <dbReference type="NCBI Taxonomy" id="7064"/>
    <lineage>
        <taxon>Eukaryota</taxon>
        <taxon>Metazoa</taxon>
        <taxon>Ecdysozoa</taxon>
        <taxon>Arthropoda</taxon>
        <taxon>Hexapoda</taxon>
        <taxon>Insecta</taxon>
        <taxon>Pterygota</taxon>
        <taxon>Neoptera</taxon>
        <taxon>Endopterygota</taxon>
        <taxon>Coleoptera</taxon>
        <taxon>Polyphaga</taxon>
        <taxon>Scarabaeiformia</taxon>
        <taxon>Scarabaeidae</taxon>
        <taxon>Rutelinae</taxon>
        <taxon>Popillia</taxon>
    </lineage>
</organism>
<sequence>MAMIIEEMPEEDGNDNDEVDLPLRQQRQEVTYYLFLEDILAKKFYANYSRTPSDSKSVGSSAIGFDENAVETLTYHSLSSYRMNQQRKDEFDVMILTNLQLIHVSLIWLPDDEERKVS</sequence>
<protein>
    <submittedName>
        <fullName evidence="1">Uncharacterized protein</fullName>
    </submittedName>
</protein>
<comment type="caution">
    <text evidence="1">The sequence shown here is derived from an EMBL/GenBank/DDBJ whole genome shotgun (WGS) entry which is preliminary data.</text>
</comment>
<dbReference type="AlphaFoldDB" id="A0AAW1IBP8"/>